<evidence type="ECO:0000313" key="3">
    <source>
        <dbReference type="Proteomes" id="UP000176404"/>
    </source>
</evidence>
<keyword evidence="1" id="KW-0472">Membrane</keyword>
<organism evidence="2 3">
    <name type="scientific">Candidatus Woesebacteria bacterium RIFCSPLOWO2_01_FULL_39_10b</name>
    <dbReference type="NCBI Taxonomy" id="1802517"/>
    <lineage>
        <taxon>Bacteria</taxon>
        <taxon>Candidatus Woeseibacteriota</taxon>
    </lineage>
</organism>
<feature type="transmembrane region" description="Helical" evidence="1">
    <location>
        <begin position="7"/>
        <end position="24"/>
    </location>
</feature>
<reference evidence="2 3" key="1">
    <citation type="journal article" date="2016" name="Nat. Commun.">
        <title>Thousands of microbial genomes shed light on interconnected biogeochemical processes in an aquifer system.</title>
        <authorList>
            <person name="Anantharaman K."/>
            <person name="Brown C.T."/>
            <person name="Hug L.A."/>
            <person name="Sharon I."/>
            <person name="Castelle C.J."/>
            <person name="Probst A.J."/>
            <person name="Thomas B.C."/>
            <person name="Singh A."/>
            <person name="Wilkins M.J."/>
            <person name="Karaoz U."/>
            <person name="Brodie E.L."/>
            <person name="Williams K.H."/>
            <person name="Hubbard S.S."/>
            <person name="Banfield J.F."/>
        </authorList>
    </citation>
    <scope>NUCLEOTIDE SEQUENCE [LARGE SCALE GENOMIC DNA]</scope>
</reference>
<dbReference type="EMBL" id="MGHD01000005">
    <property type="protein sequence ID" value="OGM60350.1"/>
    <property type="molecule type" value="Genomic_DNA"/>
</dbReference>
<name>A0A1F8B8U1_9BACT</name>
<evidence type="ECO:0000256" key="1">
    <source>
        <dbReference type="SAM" id="Phobius"/>
    </source>
</evidence>
<protein>
    <submittedName>
        <fullName evidence="2">Uncharacterized protein</fullName>
    </submittedName>
</protein>
<keyword evidence="1" id="KW-0812">Transmembrane</keyword>
<gene>
    <name evidence="2" type="ORF">A2892_03355</name>
</gene>
<dbReference type="Proteomes" id="UP000176404">
    <property type="component" value="Unassembled WGS sequence"/>
</dbReference>
<keyword evidence="1" id="KW-1133">Transmembrane helix</keyword>
<comment type="caution">
    <text evidence="2">The sequence shown here is derived from an EMBL/GenBank/DDBJ whole genome shotgun (WGS) entry which is preliminary data.</text>
</comment>
<sequence length="338" mass="38069">MDRKKIIYFLIGISLLGIFVYGFLSVQRESLNITPGLPYSKQLPEPSIPNFISGKLPVSMSIKKEDFNFPAELGLLGVSSETIKDSDAKQIATNLQFPEEPLIVNDVREGTKFIWSTSKKFLFITPSTGTIKYGLNTPEPPEVTNKKLSLESLIETVKSILSQNKIVQQEEIKFSSIDYLKVNPISEGFQKTTQTEAEVYQLNFTYKNSDYEILTLLPSKPLIFVQLLPDGSVFNLEVIHLKGVVNTNEKYAIKNYEDVLNDLENAKIVNLFNDRINLSEIKVGKIRSIEIDQIKLSYLLDSPSSKNLQPVFLLEGSINILDSSANRVQLYLPAIKNP</sequence>
<evidence type="ECO:0000313" key="2">
    <source>
        <dbReference type="EMBL" id="OGM60350.1"/>
    </source>
</evidence>
<dbReference type="AlphaFoldDB" id="A0A1F8B8U1"/>
<accession>A0A1F8B8U1</accession>
<proteinExistence type="predicted"/>